<keyword evidence="5" id="KW-0326">Glycosidase</keyword>
<dbReference type="EMBL" id="JABWCS010000219">
    <property type="protein sequence ID" value="NUU63474.1"/>
    <property type="molecule type" value="Genomic_DNA"/>
</dbReference>
<dbReference type="InterPro" id="IPR017853">
    <property type="entry name" value="GH"/>
</dbReference>
<evidence type="ECO:0000256" key="6">
    <source>
        <dbReference type="PIRSR" id="PIRSR625705-1"/>
    </source>
</evidence>
<dbReference type="SUPFAM" id="SSF55545">
    <property type="entry name" value="beta-N-acetylhexosaminidase-like domain"/>
    <property type="match status" value="1"/>
</dbReference>
<dbReference type="InterPro" id="IPR025705">
    <property type="entry name" value="Beta_hexosaminidase_sua/sub"/>
</dbReference>
<sequence length="642" mass="71988">MHEFVSLQLLPHPKSLDVTEGAYVIPANGRIVIANSTPTGILPAARRLQLLIKQTLNFELALSIGTRSMVQPAFLFNQDPALPPQAYEIHSGVTGVHVTYSSPQGAFYAVATLKQILKQTGRSFPFLTIRDEPDFGARGLMIDISRNKVPKLGTLFKIVDLMADLKLNELQLYIEGAPFAYESFPQVWELETPISGEEILQLDAYCKERYIELVPNQNSFGHMEGWLTRPEFNHLAEIPEGFSLPESMYYSEFYPDGLPMHPGTFDTEDPEVLKLLEKMYDDLLPYFSSSKFNVGCDETYELGLGKSKALAEEQGKGSLYLSFLQKIQELVEARGKTMQFWGDIIIQHPELIPQLPKNIIAMEWGYSAEHPFEADTLKFREAGIPFYVCPGTSSWNSLTGRTDNMLANLRSAAIHGKTNGAIGYLITDWGDHGHWQQLPVSYAGFVYGAALAWSVNNNLEVNVPEYLNQFLFTDQSASIGQLLLDLGNYYTLEATYHGNDSELSMLLRSDLDNLRIIGQLTAEHFDKLENYARNIAERIEGLALQCEHAELVLRELRSGVHFISHAVQLGRLKLQLAAGRDQVDRGLLAAQIHDLDLLLHEYRLLWTERNRPGGLALSTAKLVRLRGQYAALASDLAEPARV</sequence>
<evidence type="ECO:0000259" key="7">
    <source>
        <dbReference type="Pfam" id="PF00728"/>
    </source>
</evidence>
<dbReference type="PANTHER" id="PTHR22600">
    <property type="entry name" value="BETA-HEXOSAMINIDASE"/>
    <property type="match status" value="1"/>
</dbReference>
<gene>
    <name evidence="9" type="ORF">HPT30_24240</name>
</gene>
<dbReference type="CDD" id="cd06565">
    <property type="entry name" value="GH20_GcnA-like"/>
    <property type="match status" value="1"/>
</dbReference>
<dbReference type="GO" id="GO:0005975">
    <property type="term" value="P:carbohydrate metabolic process"/>
    <property type="evidence" value="ECO:0007669"/>
    <property type="project" value="InterPro"/>
</dbReference>
<organism evidence="9 10">
    <name type="scientific">Paenibacillus agri</name>
    <dbReference type="NCBI Taxonomy" id="2744309"/>
    <lineage>
        <taxon>Bacteria</taxon>
        <taxon>Bacillati</taxon>
        <taxon>Bacillota</taxon>
        <taxon>Bacilli</taxon>
        <taxon>Bacillales</taxon>
        <taxon>Paenibacillaceae</taxon>
        <taxon>Paenibacillus</taxon>
    </lineage>
</organism>
<keyword evidence="4 9" id="KW-0378">Hydrolase</keyword>
<dbReference type="Pfam" id="PF02838">
    <property type="entry name" value="Glyco_hydro_20b"/>
    <property type="match status" value="1"/>
</dbReference>
<dbReference type="SUPFAM" id="SSF51445">
    <property type="entry name" value="(Trans)glycosidases"/>
    <property type="match status" value="1"/>
</dbReference>
<evidence type="ECO:0000256" key="5">
    <source>
        <dbReference type="ARBA" id="ARBA00023295"/>
    </source>
</evidence>
<accession>A0A850EVK5</accession>
<dbReference type="EC" id="3.2.1.52" evidence="3"/>
<feature type="active site" description="Proton donor" evidence="6">
    <location>
        <position position="298"/>
    </location>
</feature>
<dbReference type="InterPro" id="IPR015882">
    <property type="entry name" value="HEX_bac_N"/>
</dbReference>
<evidence type="ECO:0000313" key="9">
    <source>
        <dbReference type="EMBL" id="NUU63474.1"/>
    </source>
</evidence>
<dbReference type="PRINTS" id="PR00738">
    <property type="entry name" value="GLHYDRLASE20"/>
</dbReference>
<dbReference type="GO" id="GO:0016020">
    <property type="term" value="C:membrane"/>
    <property type="evidence" value="ECO:0007669"/>
    <property type="project" value="TreeGrafter"/>
</dbReference>
<dbReference type="Gene3D" id="3.30.379.10">
    <property type="entry name" value="Chitobiase/beta-hexosaminidase domain 2-like"/>
    <property type="match status" value="1"/>
</dbReference>
<evidence type="ECO:0000313" key="10">
    <source>
        <dbReference type="Proteomes" id="UP000564806"/>
    </source>
</evidence>
<reference evidence="9" key="1">
    <citation type="submission" date="2020-06" db="EMBL/GenBank/DDBJ databases">
        <title>Paenibacillus sp. nov., isolated from soil.</title>
        <authorList>
            <person name="Seo Y.L."/>
        </authorList>
    </citation>
    <scope>NUCLEOTIDE SEQUENCE [LARGE SCALE GENOMIC DNA]</scope>
    <source>
        <strain evidence="9">JW14</strain>
    </source>
</reference>
<protein>
    <recommendedName>
        <fullName evidence="3">beta-N-acetylhexosaminidase</fullName>
        <ecNumber evidence="3">3.2.1.52</ecNumber>
    </recommendedName>
</protein>
<evidence type="ECO:0000256" key="3">
    <source>
        <dbReference type="ARBA" id="ARBA00012663"/>
    </source>
</evidence>
<dbReference type="AlphaFoldDB" id="A0A850EVK5"/>
<dbReference type="GO" id="GO:0004563">
    <property type="term" value="F:beta-N-acetylhexosaminidase activity"/>
    <property type="evidence" value="ECO:0007669"/>
    <property type="project" value="UniProtKB-EC"/>
</dbReference>
<proteinExistence type="inferred from homology"/>
<comment type="catalytic activity">
    <reaction evidence="1">
        <text>Hydrolysis of terminal non-reducing N-acetyl-D-hexosamine residues in N-acetyl-beta-D-hexosaminides.</text>
        <dbReference type="EC" id="3.2.1.52"/>
    </reaction>
</comment>
<dbReference type="Proteomes" id="UP000564806">
    <property type="component" value="Unassembled WGS sequence"/>
</dbReference>
<evidence type="ECO:0000256" key="2">
    <source>
        <dbReference type="ARBA" id="ARBA00006285"/>
    </source>
</evidence>
<dbReference type="Pfam" id="PF00728">
    <property type="entry name" value="Glyco_hydro_20"/>
    <property type="match status" value="1"/>
</dbReference>
<dbReference type="InterPro" id="IPR015883">
    <property type="entry name" value="Glyco_hydro_20_cat"/>
</dbReference>
<feature type="domain" description="Glycoside hydrolase family 20 catalytic" evidence="7">
    <location>
        <begin position="136"/>
        <end position="368"/>
    </location>
</feature>
<comment type="similarity">
    <text evidence="2">Belongs to the glycosyl hydrolase 20 family.</text>
</comment>
<feature type="domain" description="Beta-hexosaminidase bacterial type N-terminal" evidence="8">
    <location>
        <begin position="8"/>
        <end position="131"/>
    </location>
</feature>
<dbReference type="GO" id="GO:0030203">
    <property type="term" value="P:glycosaminoglycan metabolic process"/>
    <property type="evidence" value="ECO:0007669"/>
    <property type="project" value="TreeGrafter"/>
</dbReference>
<name>A0A850EVK5_9BACL</name>
<dbReference type="PANTHER" id="PTHR22600:SF57">
    <property type="entry name" value="BETA-N-ACETYLHEXOSAMINIDASE"/>
    <property type="match status" value="1"/>
</dbReference>
<dbReference type="RefSeq" id="WP_175373879.1">
    <property type="nucleotide sequence ID" value="NZ_JABWCS010000219.1"/>
</dbReference>
<dbReference type="Gene3D" id="3.20.20.80">
    <property type="entry name" value="Glycosidases"/>
    <property type="match status" value="1"/>
</dbReference>
<evidence type="ECO:0000256" key="1">
    <source>
        <dbReference type="ARBA" id="ARBA00001231"/>
    </source>
</evidence>
<evidence type="ECO:0000256" key="4">
    <source>
        <dbReference type="ARBA" id="ARBA00022801"/>
    </source>
</evidence>
<evidence type="ECO:0000259" key="8">
    <source>
        <dbReference type="Pfam" id="PF02838"/>
    </source>
</evidence>
<keyword evidence="10" id="KW-1185">Reference proteome</keyword>
<dbReference type="InterPro" id="IPR029018">
    <property type="entry name" value="Hex-like_dom2"/>
</dbReference>
<comment type="caution">
    <text evidence="9">The sequence shown here is derived from an EMBL/GenBank/DDBJ whole genome shotgun (WGS) entry which is preliminary data.</text>
</comment>